<reference evidence="1" key="1">
    <citation type="submission" date="2022-04" db="EMBL/GenBank/DDBJ databases">
        <title>Genome of the entomopathogenic fungus Entomophthora muscae.</title>
        <authorList>
            <person name="Elya C."/>
            <person name="Lovett B.R."/>
            <person name="Lee E."/>
            <person name="Macias A.M."/>
            <person name="Hajek A.E."/>
            <person name="De Bivort B.L."/>
            <person name="Kasson M.T."/>
            <person name="De Fine Licht H.H."/>
            <person name="Stajich J.E."/>
        </authorList>
    </citation>
    <scope>NUCLEOTIDE SEQUENCE</scope>
    <source>
        <strain evidence="1">Berkeley</strain>
    </source>
</reference>
<organism evidence="1 2">
    <name type="scientific">Entomophthora muscae</name>
    <dbReference type="NCBI Taxonomy" id="34485"/>
    <lineage>
        <taxon>Eukaryota</taxon>
        <taxon>Fungi</taxon>
        <taxon>Fungi incertae sedis</taxon>
        <taxon>Zoopagomycota</taxon>
        <taxon>Entomophthoromycotina</taxon>
        <taxon>Entomophthoromycetes</taxon>
        <taxon>Entomophthorales</taxon>
        <taxon>Entomophthoraceae</taxon>
        <taxon>Entomophthora</taxon>
    </lineage>
</organism>
<sequence>MVFNILHACTSSELQPIRGSFFTASMHSSWASAPTAPAATPSLTVHLMASSRLLSPQVHCHHSKAFQPWSSAPWLSYKATFLNGYDAPTGHNGYFWTLVEYFAH</sequence>
<protein>
    <submittedName>
        <fullName evidence="1">Uncharacterized protein</fullName>
    </submittedName>
</protein>
<comment type="caution">
    <text evidence="1">The sequence shown here is derived from an EMBL/GenBank/DDBJ whole genome shotgun (WGS) entry which is preliminary data.</text>
</comment>
<evidence type="ECO:0000313" key="1">
    <source>
        <dbReference type="EMBL" id="KAJ9049722.1"/>
    </source>
</evidence>
<evidence type="ECO:0000313" key="2">
    <source>
        <dbReference type="Proteomes" id="UP001165960"/>
    </source>
</evidence>
<keyword evidence="2" id="KW-1185">Reference proteome</keyword>
<gene>
    <name evidence="1" type="ORF">DSO57_1021616</name>
</gene>
<dbReference type="EMBL" id="QTSX02007205">
    <property type="protein sequence ID" value="KAJ9049722.1"/>
    <property type="molecule type" value="Genomic_DNA"/>
</dbReference>
<proteinExistence type="predicted"/>
<accession>A0ACC2RI31</accession>
<name>A0ACC2RI31_9FUNG</name>
<dbReference type="Proteomes" id="UP001165960">
    <property type="component" value="Unassembled WGS sequence"/>
</dbReference>